<reference evidence="2 3" key="1">
    <citation type="submission" date="2016-11" db="EMBL/GenBank/DDBJ databases">
        <authorList>
            <person name="Jaros S."/>
            <person name="Januszkiewicz K."/>
            <person name="Wedrychowicz H."/>
        </authorList>
    </citation>
    <scope>NUCLEOTIDE SEQUENCE [LARGE SCALE GENOMIC DNA]</scope>
    <source>
        <strain evidence="2 3">CGMCC 1.6102</strain>
    </source>
</reference>
<name>A0A1M7NUB0_9BACT</name>
<protein>
    <recommendedName>
        <fullName evidence="4">Outer membrane protein beta-barrel family protein</fullName>
    </recommendedName>
</protein>
<keyword evidence="3" id="KW-1185">Reference proteome</keyword>
<dbReference type="EMBL" id="FRCY01000006">
    <property type="protein sequence ID" value="SHN07742.1"/>
    <property type="molecule type" value="Genomic_DNA"/>
</dbReference>
<evidence type="ECO:0008006" key="4">
    <source>
        <dbReference type="Google" id="ProtNLM"/>
    </source>
</evidence>
<gene>
    <name evidence="2" type="ORF">SAMN04488057_10685</name>
</gene>
<dbReference type="OrthoDB" id="838806at2"/>
<dbReference type="RefSeq" id="WP_073094743.1">
    <property type="nucleotide sequence ID" value="NZ_FRCY01000006.1"/>
</dbReference>
<evidence type="ECO:0000313" key="3">
    <source>
        <dbReference type="Proteomes" id="UP000184513"/>
    </source>
</evidence>
<dbReference type="AlphaFoldDB" id="A0A1M7NUB0"/>
<keyword evidence="1" id="KW-0732">Signal</keyword>
<evidence type="ECO:0000256" key="1">
    <source>
        <dbReference type="SAM" id="SignalP"/>
    </source>
</evidence>
<accession>A0A1M7NUB0</accession>
<organism evidence="2 3">
    <name type="scientific">Cyclobacterium lianum</name>
    <dbReference type="NCBI Taxonomy" id="388280"/>
    <lineage>
        <taxon>Bacteria</taxon>
        <taxon>Pseudomonadati</taxon>
        <taxon>Bacteroidota</taxon>
        <taxon>Cytophagia</taxon>
        <taxon>Cytophagales</taxon>
        <taxon>Cyclobacteriaceae</taxon>
        <taxon>Cyclobacterium</taxon>
    </lineage>
</organism>
<dbReference type="Proteomes" id="UP000184513">
    <property type="component" value="Unassembled WGS sequence"/>
</dbReference>
<proteinExistence type="predicted"/>
<feature type="chain" id="PRO_5013110981" description="Outer membrane protein beta-barrel family protein" evidence="1">
    <location>
        <begin position="25"/>
        <end position="262"/>
    </location>
</feature>
<sequence length="262" mass="30250">MLNKPNRLIWIGFFCFFISLQAIAQSTGQLKLSTGVQKFANRDLGFSPLTYEGYRSISQATFSLDRPHKTECYQLGFAYGLLQNRIGNSMNVMSVGFMNQTFYHKNNPAEKRLQWGWSNQNVFNIRRHNGFSNYSLRYDYLSSIGPTARYMMPFQWKRQEFEWTTMTQVQVLGFQLKSGYIGADPEGFSKDNSPLDNFFQGMEPFLLGRDWHLGFSSSLDWDLPSDNSLGIRYQLDMSSLRGRQNVLGLGQSLLLVLTVKLW</sequence>
<evidence type="ECO:0000313" key="2">
    <source>
        <dbReference type="EMBL" id="SHN07742.1"/>
    </source>
</evidence>
<dbReference type="STRING" id="388280.SAMN04488057_10685"/>
<feature type="signal peptide" evidence="1">
    <location>
        <begin position="1"/>
        <end position="24"/>
    </location>
</feature>